<reference evidence="2" key="1">
    <citation type="submission" date="2020-04" db="EMBL/GenBank/DDBJ databases">
        <title>Deep metagenomics examines the oral microbiome during advanced dental caries in children, revealing novel taxa and co-occurrences with host molecules.</title>
        <authorList>
            <person name="Baker J.L."/>
            <person name="Morton J.T."/>
            <person name="Dinis M."/>
            <person name="Alvarez R."/>
            <person name="Tran N.C."/>
            <person name="Knight R."/>
            <person name="Edlund A."/>
        </authorList>
    </citation>
    <scope>NUCLEOTIDE SEQUENCE</scope>
    <source>
        <strain evidence="2">JCVI_24_bin.2</strain>
    </source>
</reference>
<dbReference type="InterPro" id="IPR014710">
    <property type="entry name" value="RmlC-like_jellyroll"/>
</dbReference>
<dbReference type="EMBL" id="JABZRD010000092">
    <property type="protein sequence ID" value="MBF1283324.1"/>
    <property type="molecule type" value="Genomic_DNA"/>
</dbReference>
<gene>
    <name evidence="2" type="ORF">HXM93_02150</name>
</gene>
<evidence type="ECO:0000259" key="1">
    <source>
        <dbReference type="Pfam" id="PF07883"/>
    </source>
</evidence>
<dbReference type="CDD" id="cd02230">
    <property type="entry name" value="cupin_HP0902-like"/>
    <property type="match status" value="1"/>
</dbReference>
<dbReference type="AlphaFoldDB" id="A0A930DMU1"/>
<dbReference type="InterPro" id="IPR013096">
    <property type="entry name" value="Cupin_2"/>
</dbReference>
<dbReference type="PANTHER" id="PTHR37694">
    <property type="entry name" value="SLR8022 PROTEIN"/>
    <property type="match status" value="1"/>
</dbReference>
<feature type="domain" description="Cupin type-2" evidence="1">
    <location>
        <begin position="156"/>
        <end position="221"/>
    </location>
</feature>
<dbReference type="Pfam" id="PF07883">
    <property type="entry name" value="Cupin_2"/>
    <property type="match status" value="1"/>
</dbReference>
<dbReference type="Gene3D" id="2.60.120.10">
    <property type="entry name" value="Jelly Rolls"/>
    <property type="match status" value="1"/>
</dbReference>
<sequence>MKLDAGKVFSIAKENCPLRGCTVSKEIEGGSNPIIVFSLDKNTDISPEIFPEHKFLLLHEGDLEIYGREEEKKREDLKGRTVLSSGESVLCRIDEPVGMCTETGAVYTEINLRREDIMNEVIKAGEVFRLKDLLPYGDGKIVNMDVAHNEKMKFVLMAFDEGTGLSEHAAPGEAIFFALEGEAIINYEGTDHTIHAGEQFHFAKGGRHSVKALGKFKMALLITLE</sequence>
<dbReference type="Proteomes" id="UP000709351">
    <property type="component" value="Unassembled WGS sequence"/>
</dbReference>
<name>A0A930DMU1_9FIRM</name>
<evidence type="ECO:0000313" key="3">
    <source>
        <dbReference type="Proteomes" id="UP000709351"/>
    </source>
</evidence>
<dbReference type="InterPro" id="IPR011051">
    <property type="entry name" value="RmlC_Cupin_sf"/>
</dbReference>
<dbReference type="PANTHER" id="PTHR37694:SF1">
    <property type="entry name" value="SLR8022 PROTEIN"/>
    <property type="match status" value="1"/>
</dbReference>
<evidence type="ECO:0000313" key="2">
    <source>
        <dbReference type="EMBL" id="MBF1283324.1"/>
    </source>
</evidence>
<comment type="caution">
    <text evidence="2">The sequence shown here is derived from an EMBL/GenBank/DDBJ whole genome shotgun (WGS) entry which is preliminary data.</text>
</comment>
<accession>A0A930DMU1</accession>
<organism evidence="2 3">
    <name type="scientific">Oribacterium parvum</name>
    <dbReference type="NCBI Taxonomy" id="1501329"/>
    <lineage>
        <taxon>Bacteria</taxon>
        <taxon>Bacillati</taxon>
        <taxon>Bacillota</taxon>
        <taxon>Clostridia</taxon>
        <taxon>Lachnospirales</taxon>
        <taxon>Lachnospiraceae</taxon>
        <taxon>Oribacterium</taxon>
    </lineage>
</organism>
<dbReference type="SUPFAM" id="SSF51182">
    <property type="entry name" value="RmlC-like cupins"/>
    <property type="match status" value="1"/>
</dbReference>
<protein>
    <submittedName>
        <fullName evidence="2">Cupin domain-containing protein</fullName>
    </submittedName>
</protein>
<proteinExistence type="predicted"/>